<dbReference type="InterPro" id="IPR007692">
    <property type="entry name" value="DNA_helicase_DnaB"/>
</dbReference>
<reference evidence="14" key="1">
    <citation type="submission" date="2021-06" db="EMBL/GenBank/DDBJ databases">
        <title>Updating the genus Pseudomonas: Description of 43 new species and partition of the Pseudomonas putida group.</title>
        <authorList>
            <person name="Girard L."/>
            <person name="Lood C."/>
            <person name="Vandamme P."/>
            <person name="Rokni-Zadeh H."/>
            <person name="van Noort V."/>
            <person name="Hofte M."/>
            <person name="Lavigne R."/>
            <person name="De Mot R."/>
        </authorList>
    </citation>
    <scope>NUCLEOTIDE SEQUENCE</scope>
    <source>
        <strain evidence="14">CMR12a</strain>
    </source>
</reference>
<dbReference type="EMBL" id="CP077074">
    <property type="protein sequence ID" value="QXH37910.1"/>
    <property type="molecule type" value="Genomic_DNA"/>
</dbReference>
<organism evidence="14 15">
    <name type="scientific">Pseudomonas sessilinigenes</name>
    <dbReference type="NCBI Taxonomy" id="658629"/>
    <lineage>
        <taxon>Bacteria</taxon>
        <taxon>Pseudomonadati</taxon>
        <taxon>Pseudomonadota</taxon>
        <taxon>Gammaproteobacteria</taxon>
        <taxon>Pseudomonadales</taxon>
        <taxon>Pseudomonadaceae</taxon>
        <taxon>Pseudomonas</taxon>
    </lineage>
</organism>
<keyword evidence="8 12" id="KW-0238">DNA-binding</keyword>
<dbReference type="InterPro" id="IPR036185">
    <property type="entry name" value="DNA_heli_DnaB-like_N_sf"/>
</dbReference>
<evidence type="ECO:0000256" key="12">
    <source>
        <dbReference type="RuleBase" id="RU362085"/>
    </source>
</evidence>
<dbReference type="PROSITE" id="PS51199">
    <property type="entry name" value="SF4_HELICASE"/>
    <property type="match status" value="1"/>
</dbReference>
<evidence type="ECO:0000256" key="2">
    <source>
        <dbReference type="ARBA" id="ARBA00022515"/>
    </source>
</evidence>
<evidence type="ECO:0000256" key="10">
    <source>
        <dbReference type="ARBA" id="ARBA00048954"/>
    </source>
</evidence>
<dbReference type="InterPro" id="IPR007693">
    <property type="entry name" value="DNA_helicase_DnaB-like_N"/>
</dbReference>
<dbReference type="CDD" id="cd00984">
    <property type="entry name" value="DnaB_C"/>
    <property type="match status" value="1"/>
</dbReference>
<dbReference type="SMART" id="SM00382">
    <property type="entry name" value="AAA"/>
    <property type="match status" value="1"/>
</dbReference>
<dbReference type="GO" id="GO:0003678">
    <property type="term" value="F:DNA helicase activity"/>
    <property type="evidence" value="ECO:0007669"/>
    <property type="project" value="UniProtKB-EC"/>
</dbReference>
<dbReference type="Pfam" id="PF00772">
    <property type="entry name" value="DnaB"/>
    <property type="match status" value="1"/>
</dbReference>
<evidence type="ECO:0000256" key="3">
    <source>
        <dbReference type="ARBA" id="ARBA00022705"/>
    </source>
</evidence>
<dbReference type="Gene3D" id="3.40.50.300">
    <property type="entry name" value="P-loop containing nucleotide triphosphate hydrolases"/>
    <property type="match status" value="1"/>
</dbReference>
<dbReference type="Pfam" id="PF03796">
    <property type="entry name" value="DnaB_C"/>
    <property type="match status" value="1"/>
</dbReference>
<dbReference type="Gene3D" id="1.10.860.10">
    <property type="entry name" value="DNAb Helicase, Chain A"/>
    <property type="match status" value="1"/>
</dbReference>
<name>A0ABX8MFJ6_9PSED</name>
<dbReference type="SUPFAM" id="SSF48024">
    <property type="entry name" value="N-terminal domain of DnaB helicase"/>
    <property type="match status" value="1"/>
</dbReference>
<evidence type="ECO:0000256" key="9">
    <source>
        <dbReference type="ARBA" id="ARBA00023235"/>
    </source>
</evidence>
<accession>A0ABX8MFJ6</accession>
<dbReference type="SUPFAM" id="SSF52540">
    <property type="entry name" value="P-loop containing nucleoside triphosphate hydrolases"/>
    <property type="match status" value="1"/>
</dbReference>
<comment type="catalytic activity">
    <reaction evidence="10 12">
        <text>ATP + H2O = ADP + phosphate + H(+)</text>
        <dbReference type="Rhea" id="RHEA:13065"/>
        <dbReference type="ChEBI" id="CHEBI:15377"/>
        <dbReference type="ChEBI" id="CHEBI:15378"/>
        <dbReference type="ChEBI" id="CHEBI:30616"/>
        <dbReference type="ChEBI" id="CHEBI:43474"/>
        <dbReference type="ChEBI" id="CHEBI:456216"/>
        <dbReference type="EC" id="5.6.2.3"/>
    </reaction>
</comment>
<dbReference type="PANTHER" id="PTHR30153:SF2">
    <property type="entry name" value="REPLICATIVE DNA HELICASE"/>
    <property type="match status" value="1"/>
</dbReference>
<proteinExistence type="inferred from homology"/>
<dbReference type="Proteomes" id="UP000693952">
    <property type="component" value="Chromosome"/>
</dbReference>
<keyword evidence="7 12" id="KW-0067">ATP-binding</keyword>
<feature type="domain" description="SF4 helicase" evidence="13">
    <location>
        <begin position="174"/>
        <end position="443"/>
    </location>
</feature>
<evidence type="ECO:0000256" key="11">
    <source>
        <dbReference type="NCBIfam" id="TIGR00665"/>
    </source>
</evidence>
<keyword evidence="2 12" id="KW-0639">Primosome</keyword>
<keyword evidence="9" id="KW-0413">Isomerase</keyword>
<dbReference type="InterPro" id="IPR003593">
    <property type="entry name" value="AAA+_ATPase"/>
</dbReference>
<evidence type="ECO:0000256" key="1">
    <source>
        <dbReference type="ARBA" id="ARBA00008428"/>
    </source>
</evidence>
<evidence type="ECO:0000256" key="6">
    <source>
        <dbReference type="ARBA" id="ARBA00022806"/>
    </source>
</evidence>
<keyword evidence="15" id="KW-1185">Reference proteome</keyword>
<dbReference type="RefSeq" id="WP_124346932.1">
    <property type="nucleotide sequence ID" value="NZ_CP027706.1"/>
</dbReference>
<keyword evidence="6 12" id="KW-0347">Helicase</keyword>
<keyword evidence="3 12" id="KW-0235">DNA replication</keyword>
<dbReference type="PANTHER" id="PTHR30153">
    <property type="entry name" value="REPLICATIVE DNA HELICASE DNAB"/>
    <property type="match status" value="1"/>
</dbReference>
<comment type="function">
    <text evidence="12">The main replicative DNA helicase, it participates in initiation and elongation during chromosome replication. Travels ahead of the DNA replisome, separating dsDNA into templates for DNA synthesis. A processive ATP-dependent 5'-3' DNA helicase it has DNA-dependent ATPase activity.</text>
</comment>
<dbReference type="NCBIfam" id="NF004384">
    <property type="entry name" value="PRK05748.1"/>
    <property type="match status" value="1"/>
</dbReference>
<evidence type="ECO:0000256" key="8">
    <source>
        <dbReference type="ARBA" id="ARBA00023125"/>
    </source>
</evidence>
<dbReference type="InterPro" id="IPR027417">
    <property type="entry name" value="P-loop_NTPase"/>
</dbReference>
<dbReference type="GO" id="GO:0016787">
    <property type="term" value="F:hydrolase activity"/>
    <property type="evidence" value="ECO:0007669"/>
    <property type="project" value="UniProtKB-KW"/>
</dbReference>
<dbReference type="InterPro" id="IPR007694">
    <property type="entry name" value="DNA_helicase_DnaB-like_C"/>
</dbReference>
<evidence type="ECO:0000259" key="13">
    <source>
        <dbReference type="PROSITE" id="PS51199"/>
    </source>
</evidence>
<comment type="similarity">
    <text evidence="1 12">Belongs to the helicase family. DnaB subfamily.</text>
</comment>
<gene>
    <name evidence="14" type="primary">dnaB</name>
    <name evidence="14" type="ORF">KSS89_16595</name>
</gene>
<protein>
    <recommendedName>
        <fullName evidence="11 12">Replicative DNA helicase</fullName>
        <ecNumber evidence="11 12">5.6.2.3</ecNumber>
    </recommendedName>
</protein>
<evidence type="ECO:0000256" key="4">
    <source>
        <dbReference type="ARBA" id="ARBA00022741"/>
    </source>
</evidence>
<evidence type="ECO:0000256" key="7">
    <source>
        <dbReference type="ARBA" id="ARBA00022840"/>
    </source>
</evidence>
<dbReference type="NCBIfam" id="TIGR00665">
    <property type="entry name" value="DnaB"/>
    <property type="match status" value="1"/>
</dbReference>
<evidence type="ECO:0000313" key="15">
    <source>
        <dbReference type="Proteomes" id="UP000693952"/>
    </source>
</evidence>
<evidence type="ECO:0000256" key="5">
    <source>
        <dbReference type="ARBA" id="ARBA00022801"/>
    </source>
</evidence>
<dbReference type="EC" id="5.6.2.3" evidence="11 12"/>
<dbReference type="InterPro" id="IPR016136">
    <property type="entry name" value="DNA_helicase_N/primase_C"/>
</dbReference>
<keyword evidence="5 12" id="KW-0378">Hydrolase</keyword>
<sequence>MNPLDFTPPHSTEAEQGVLGGLMLDNNTWDLIADLLVPEDFFKREHRLIFQAIASLADKDHPFDIVTVSESMSQPEEVGGLAYLGDLARNTPSVANIERYAEIVRNRSHLRSLMSLGYQCSRDAAESTAVATDVQESIEQQLFALAQNRTRSDFVDVNQALGEVINKIDEHFNGNVTVTGVSSGIDDLDEMTSGFQPTDLIILAGRPSMGKTALALKFVHAALRQCSDNESVQVYSIEMPAQALLFRLISSIGHVDLTKLLKGKLEDEDWPKLTNAVQQLNGFGDRLVIDDGSSLTPPALRAKARRASRRFGKPKLILIDYLQLMSAVGEENRNNEISVISRSLKALGKEMDCPVIALSQLNRSVEGRPNKRPVNADLRESGAIEQDADVIMFVYRDEYYHPESEHKGIAEIIIGKQRQGPVGFARAAFIPQQTRFENLAPASWQGGCA</sequence>
<keyword evidence="4 12" id="KW-0547">Nucleotide-binding</keyword>
<evidence type="ECO:0000313" key="14">
    <source>
        <dbReference type="EMBL" id="QXH37910.1"/>
    </source>
</evidence>